<evidence type="ECO:0000256" key="1">
    <source>
        <dbReference type="ARBA" id="ARBA00006096"/>
    </source>
</evidence>
<dbReference type="InterPro" id="IPR012338">
    <property type="entry name" value="Beta-lactam/transpept-like"/>
</dbReference>
<comment type="caution">
    <text evidence="3">The sequence shown here is derived from an EMBL/GenBank/DDBJ whole genome shotgun (WGS) entry which is preliminary data.</text>
</comment>
<proteinExistence type="inferred from homology"/>
<dbReference type="PRINTS" id="PR00922">
    <property type="entry name" value="DADACBPTASE3"/>
</dbReference>
<dbReference type="SUPFAM" id="SSF56601">
    <property type="entry name" value="beta-lactamase/transpeptidase-like"/>
    <property type="match status" value="1"/>
</dbReference>
<keyword evidence="3" id="KW-0121">Carboxypeptidase</keyword>
<dbReference type="PANTHER" id="PTHR30023">
    <property type="entry name" value="D-ALANYL-D-ALANINE CARBOXYPEPTIDASE"/>
    <property type="match status" value="1"/>
</dbReference>
<dbReference type="RefSeq" id="WP_254153067.1">
    <property type="nucleotide sequence ID" value="NZ_JAHESD010000011.1"/>
</dbReference>
<comment type="similarity">
    <text evidence="1">Belongs to the peptidase S13 family.</text>
</comment>
<reference evidence="3 4" key="1">
    <citation type="submission" date="2021-05" db="EMBL/GenBank/DDBJ databases">
        <title>A Polyphasic approach of four new species of the genus Ohtaekwangia: Ohtaekwangia histidinii sp. nov., Ohtaekwangia cretensis sp. nov., Ohtaekwangia indiensis sp. nov., Ohtaekwangia reichenbachii sp. nov. from diverse environment.</title>
        <authorList>
            <person name="Octaviana S."/>
        </authorList>
    </citation>
    <scope>NUCLEOTIDE SEQUENCE [LARGE SCALE GENOMIC DNA]</scope>
    <source>
        <strain evidence="3 4">PWU20</strain>
    </source>
</reference>
<keyword evidence="2 3" id="KW-0378">Hydrolase</keyword>
<dbReference type="EMBL" id="JAHESD010000011">
    <property type="protein sequence ID" value="MBT1703104.1"/>
    <property type="molecule type" value="Genomic_DNA"/>
</dbReference>
<keyword evidence="4" id="KW-1185">Reference proteome</keyword>
<gene>
    <name evidence="3" type="ORF">KK060_07425</name>
</gene>
<accession>A0ABS5VNT2</accession>
<dbReference type="EC" id="3.4.16.4" evidence="3"/>
<dbReference type="GO" id="GO:0009002">
    <property type="term" value="F:serine-type D-Ala-D-Ala carboxypeptidase activity"/>
    <property type="evidence" value="ECO:0007669"/>
    <property type="project" value="UniProtKB-EC"/>
</dbReference>
<dbReference type="PROSITE" id="PS51257">
    <property type="entry name" value="PROKAR_LIPOPROTEIN"/>
    <property type="match status" value="1"/>
</dbReference>
<evidence type="ECO:0000256" key="2">
    <source>
        <dbReference type="ARBA" id="ARBA00022801"/>
    </source>
</evidence>
<organism evidence="3 4">
    <name type="scientific">Chryseosolibacter indicus</name>
    <dbReference type="NCBI Taxonomy" id="2782351"/>
    <lineage>
        <taxon>Bacteria</taxon>
        <taxon>Pseudomonadati</taxon>
        <taxon>Bacteroidota</taxon>
        <taxon>Cytophagia</taxon>
        <taxon>Cytophagales</taxon>
        <taxon>Chryseotaleaceae</taxon>
        <taxon>Chryseosolibacter</taxon>
    </lineage>
</organism>
<keyword evidence="3" id="KW-0645">Protease</keyword>
<sequence>MRFLFYFIVIAVVTACSSSKRLGLPKAFKETDHKFQDHTGFMLYDVDKKKVIYEYNSNKYFTPASNTKIFTFYTSLRIIGDSIPALKYVERNDSLIFWGTGDPSFLYKFTYNNNRLYNFLQKHPKSLYFSNANFSTSHFGSGWAWDDYNSAYSPERSPFPVYGNIFTVKKSGSLLRIYPSYFEKHFAIGERREREEVVRELHSNDFKIHPGVRSPQYKEWDIPIRLNQLLITDLLTDTLKRAVTPVHTKLSAPAIPYYSIPADSLFRVMMQESDNFIAEQLLLICAGIVRDTLKPEIAIKYSIENYLQDLPDKPIWVDGSGLSRYNLFTPRSIVKLWEKIYEQRPKERLFPLLATGGVNGTVKNWYKADKPYFFGKTGTLSNNHTLSGFLVTKSGKTLIFSFMNNNYVTSTSEIRKNMQEILYNIYNQY</sequence>
<dbReference type="Gene3D" id="3.40.710.10">
    <property type="entry name" value="DD-peptidase/beta-lactamase superfamily"/>
    <property type="match status" value="2"/>
</dbReference>
<evidence type="ECO:0000313" key="3">
    <source>
        <dbReference type="EMBL" id="MBT1703104.1"/>
    </source>
</evidence>
<dbReference type="Pfam" id="PF02113">
    <property type="entry name" value="Peptidase_S13"/>
    <property type="match status" value="1"/>
</dbReference>
<dbReference type="PANTHER" id="PTHR30023:SF0">
    <property type="entry name" value="PENICILLIN-SENSITIVE CARBOXYPEPTIDASE A"/>
    <property type="match status" value="1"/>
</dbReference>
<name>A0ABS5VNT2_9BACT</name>
<evidence type="ECO:0000313" key="4">
    <source>
        <dbReference type="Proteomes" id="UP000772618"/>
    </source>
</evidence>
<dbReference type="InterPro" id="IPR000667">
    <property type="entry name" value="Peptidase_S13"/>
</dbReference>
<protein>
    <submittedName>
        <fullName evidence="3">D-alanyl-D-alanine carboxypeptidase</fullName>
        <ecNumber evidence="3">3.4.16.4</ecNumber>
    </submittedName>
</protein>
<dbReference type="Proteomes" id="UP000772618">
    <property type="component" value="Unassembled WGS sequence"/>
</dbReference>